<dbReference type="AlphaFoldDB" id="A0A2U1LAE5"/>
<accession>A0A2U1LAE5</accession>
<proteinExistence type="predicted"/>
<sequence length="129" mass="14459">MSMQFLRFVPPPHTGKILASVLIRFLADWGIDKKVFTVTLDNAKYNDGLVETVKSHLRLNNVLVCDGKFLHVRCGAHVLNLIVQAGLKVIEGSIEKVRDSVKYVRGSSARKKCFSECIQHLQLQCGTIH</sequence>
<dbReference type="EMBL" id="PKPP01010531">
    <property type="protein sequence ID" value="PWA45921.1"/>
    <property type="molecule type" value="Genomic_DNA"/>
</dbReference>
<dbReference type="SUPFAM" id="SSF53098">
    <property type="entry name" value="Ribonuclease H-like"/>
    <property type="match status" value="1"/>
</dbReference>
<dbReference type="InterPro" id="IPR012337">
    <property type="entry name" value="RNaseH-like_sf"/>
</dbReference>
<evidence type="ECO:0000313" key="1">
    <source>
        <dbReference type="EMBL" id="PWA45921.1"/>
    </source>
</evidence>
<evidence type="ECO:0000313" key="2">
    <source>
        <dbReference type="Proteomes" id="UP000245207"/>
    </source>
</evidence>
<keyword evidence="2" id="KW-1185">Reference proteome</keyword>
<dbReference type="OrthoDB" id="1873329at2759"/>
<reference evidence="1 2" key="1">
    <citation type="journal article" date="2018" name="Mol. Plant">
        <title>The genome of Artemisia annua provides insight into the evolution of Asteraceae family and artemisinin biosynthesis.</title>
        <authorList>
            <person name="Shen Q."/>
            <person name="Zhang L."/>
            <person name="Liao Z."/>
            <person name="Wang S."/>
            <person name="Yan T."/>
            <person name="Shi P."/>
            <person name="Liu M."/>
            <person name="Fu X."/>
            <person name="Pan Q."/>
            <person name="Wang Y."/>
            <person name="Lv Z."/>
            <person name="Lu X."/>
            <person name="Zhang F."/>
            <person name="Jiang W."/>
            <person name="Ma Y."/>
            <person name="Chen M."/>
            <person name="Hao X."/>
            <person name="Li L."/>
            <person name="Tang Y."/>
            <person name="Lv G."/>
            <person name="Zhou Y."/>
            <person name="Sun X."/>
            <person name="Brodelius P.E."/>
            <person name="Rose J.K.C."/>
            <person name="Tang K."/>
        </authorList>
    </citation>
    <scope>NUCLEOTIDE SEQUENCE [LARGE SCALE GENOMIC DNA]</scope>
    <source>
        <strain evidence="2">cv. Huhao1</strain>
        <tissue evidence="1">Leaf</tissue>
    </source>
</reference>
<gene>
    <name evidence="1" type="ORF">CTI12_AA513530</name>
</gene>
<dbReference type="InterPro" id="IPR052035">
    <property type="entry name" value="ZnF_BED_domain_contain"/>
</dbReference>
<organism evidence="1 2">
    <name type="scientific">Artemisia annua</name>
    <name type="common">Sweet wormwood</name>
    <dbReference type="NCBI Taxonomy" id="35608"/>
    <lineage>
        <taxon>Eukaryota</taxon>
        <taxon>Viridiplantae</taxon>
        <taxon>Streptophyta</taxon>
        <taxon>Embryophyta</taxon>
        <taxon>Tracheophyta</taxon>
        <taxon>Spermatophyta</taxon>
        <taxon>Magnoliopsida</taxon>
        <taxon>eudicotyledons</taxon>
        <taxon>Gunneridae</taxon>
        <taxon>Pentapetalae</taxon>
        <taxon>asterids</taxon>
        <taxon>campanulids</taxon>
        <taxon>Asterales</taxon>
        <taxon>Asteraceae</taxon>
        <taxon>Asteroideae</taxon>
        <taxon>Anthemideae</taxon>
        <taxon>Artemisiinae</taxon>
        <taxon>Artemisia</taxon>
    </lineage>
</organism>
<comment type="caution">
    <text evidence="1">The sequence shown here is derived from an EMBL/GenBank/DDBJ whole genome shotgun (WGS) entry which is preliminary data.</text>
</comment>
<dbReference type="STRING" id="35608.A0A2U1LAE5"/>
<protein>
    <submittedName>
        <fullName evidence="1">Zinc finger, BED-type</fullName>
    </submittedName>
</protein>
<name>A0A2U1LAE5_ARTAN</name>
<dbReference type="Proteomes" id="UP000245207">
    <property type="component" value="Unassembled WGS sequence"/>
</dbReference>
<dbReference type="PANTHER" id="PTHR46481">
    <property type="entry name" value="ZINC FINGER BED DOMAIN-CONTAINING PROTEIN 4"/>
    <property type="match status" value="1"/>
</dbReference>
<dbReference type="PANTHER" id="PTHR46481:SF6">
    <property type="entry name" value="ZINC FINGER BED DOMAIN-CONTAINING PROTEIN RICESLEEPER 2-LIKE"/>
    <property type="match status" value="1"/>
</dbReference>